<dbReference type="Gene3D" id="1.10.260.40">
    <property type="entry name" value="lambda repressor-like DNA-binding domains"/>
    <property type="match status" value="1"/>
</dbReference>
<keyword evidence="1 3" id="KW-0238">DNA-binding</keyword>
<dbReference type="PANTHER" id="PTHR46558:SF4">
    <property type="entry name" value="DNA-BIDING PHAGE PROTEIN"/>
    <property type="match status" value="1"/>
</dbReference>
<reference evidence="3 4" key="1">
    <citation type="submission" date="2012-05" db="EMBL/GenBank/DDBJ databases">
        <authorList>
            <person name="Weinstock G."/>
            <person name="Sodergren E."/>
            <person name="Lobos E.A."/>
            <person name="Fulton L."/>
            <person name="Fulton R."/>
            <person name="Courtney L."/>
            <person name="Fronick C."/>
            <person name="O'Laughlin M."/>
            <person name="Godfrey J."/>
            <person name="Wilson R.M."/>
            <person name="Miner T."/>
            <person name="Farmer C."/>
            <person name="Delehaunty K."/>
            <person name="Cordes M."/>
            <person name="Minx P."/>
            <person name="Tomlinson C."/>
            <person name="Chen J."/>
            <person name="Wollam A."/>
            <person name="Pepin K.H."/>
            <person name="Bhonagiri V."/>
            <person name="Zhang X."/>
            <person name="Suruliraj S."/>
            <person name="Warren W."/>
            <person name="Mitreva M."/>
            <person name="Mardis E.R."/>
            <person name="Wilson R.K."/>
        </authorList>
    </citation>
    <scope>NUCLEOTIDE SEQUENCE [LARGE SCALE GENOMIC DNA]</scope>
    <source>
        <strain evidence="3 4">F0235</strain>
    </source>
</reference>
<keyword evidence="4" id="KW-1185">Reference proteome</keyword>
<dbReference type="PATRIC" id="fig|1035195.3.peg.1747"/>
<evidence type="ECO:0000313" key="4">
    <source>
        <dbReference type="Proteomes" id="UP000010445"/>
    </source>
</evidence>
<dbReference type="RefSeq" id="WP_006064163.1">
    <property type="nucleotide sequence ID" value="NZ_KB290831.1"/>
</dbReference>
<dbReference type="CDD" id="cd00093">
    <property type="entry name" value="HTH_XRE"/>
    <property type="match status" value="1"/>
</dbReference>
<evidence type="ECO:0000259" key="2">
    <source>
        <dbReference type="PROSITE" id="PS50943"/>
    </source>
</evidence>
<dbReference type="STRING" id="1035195.HMPREF9997_01938"/>
<dbReference type="Pfam" id="PF01381">
    <property type="entry name" value="HTH_3"/>
    <property type="match status" value="1"/>
</dbReference>
<dbReference type="Proteomes" id="UP000010445">
    <property type="component" value="Unassembled WGS sequence"/>
</dbReference>
<dbReference type="HOGENOM" id="CLU_066192_44_1_11"/>
<name>L1ME12_9CORY</name>
<dbReference type="SMART" id="SM00530">
    <property type="entry name" value="HTH_XRE"/>
    <property type="match status" value="1"/>
</dbReference>
<dbReference type="EMBL" id="AMEM01000024">
    <property type="protein sequence ID" value="EKX89467.1"/>
    <property type="molecule type" value="Genomic_DNA"/>
</dbReference>
<sequence>MDATLIAKPTNLVRKLRRWRELSQAELAERAHVSRQTIVNVEKGSYSPSVYLALAICRELGATVEEVFGDEQSMEVVKGETS</sequence>
<gene>
    <name evidence="3" type="ORF">HMPREF9997_01938</name>
</gene>
<evidence type="ECO:0000313" key="3">
    <source>
        <dbReference type="EMBL" id="EKX89467.1"/>
    </source>
</evidence>
<protein>
    <submittedName>
        <fullName evidence="3">DNA-binding helix-turn-helix protein</fullName>
    </submittedName>
</protein>
<dbReference type="InterPro" id="IPR001387">
    <property type="entry name" value="Cro/C1-type_HTH"/>
</dbReference>
<dbReference type="GO" id="GO:0003677">
    <property type="term" value="F:DNA binding"/>
    <property type="evidence" value="ECO:0007669"/>
    <property type="project" value="UniProtKB-KW"/>
</dbReference>
<dbReference type="PANTHER" id="PTHR46558">
    <property type="entry name" value="TRACRIPTIONAL REGULATORY PROTEIN-RELATED-RELATED"/>
    <property type="match status" value="1"/>
</dbReference>
<dbReference type="SUPFAM" id="SSF47413">
    <property type="entry name" value="lambda repressor-like DNA-binding domains"/>
    <property type="match status" value="1"/>
</dbReference>
<dbReference type="PROSITE" id="PS50943">
    <property type="entry name" value="HTH_CROC1"/>
    <property type="match status" value="1"/>
</dbReference>
<accession>L1ME12</accession>
<proteinExistence type="predicted"/>
<dbReference type="GeneID" id="84897652"/>
<comment type="caution">
    <text evidence="3">The sequence shown here is derived from an EMBL/GenBank/DDBJ whole genome shotgun (WGS) entry which is preliminary data.</text>
</comment>
<organism evidence="3 4">
    <name type="scientific">Corynebacterium durum F0235</name>
    <dbReference type="NCBI Taxonomy" id="1035195"/>
    <lineage>
        <taxon>Bacteria</taxon>
        <taxon>Bacillati</taxon>
        <taxon>Actinomycetota</taxon>
        <taxon>Actinomycetes</taxon>
        <taxon>Mycobacteriales</taxon>
        <taxon>Corynebacteriaceae</taxon>
        <taxon>Corynebacterium</taxon>
    </lineage>
</organism>
<dbReference type="InterPro" id="IPR010982">
    <property type="entry name" value="Lambda_DNA-bd_dom_sf"/>
</dbReference>
<evidence type="ECO:0000256" key="1">
    <source>
        <dbReference type="ARBA" id="ARBA00023125"/>
    </source>
</evidence>
<feature type="domain" description="HTH cro/C1-type" evidence="2">
    <location>
        <begin position="13"/>
        <end position="67"/>
    </location>
</feature>
<dbReference type="eggNOG" id="COG1476">
    <property type="taxonomic scope" value="Bacteria"/>
</dbReference>
<dbReference type="AlphaFoldDB" id="L1ME12"/>